<organism evidence="9 10">
    <name type="scientific">Lepraria neglecta</name>
    <dbReference type="NCBI Taxonomy" id="209136"/>
    <lineage>
        <taxon>Eukaryota</taxon>
        <taxon>Fungi</taxon>
        <taxon>Dikarya</taxon>
        <taxon>Ascomycota</taxon>
        <taxon>Pezizomycotina</taxon>
        <taxon>Lecanoromycetes</taxon>
        <taxon>OSLEUM clade</taxon>
        <taxon>Lecanoromycetidae</taxon>
        <taxon>Lecanorales</taxon>
        <taxon>Lecanorineae</taxon>
        <taxon>Stereocaulaceae</taxon>
        <taxon>Lepraria</taxon>
    </lineage>
</organism>
<keyword evidence="3 7" id="KW-1133">Transmembrane helix</keyword>
<dbReference type="Proteomes" id="UP001276659">
    <property type="component" value="Unassembled WGS sequence"/>
</dbReference>
<evidence type="ECO:0000256" key="5">
    <source>
        <dbReference type="ARBA" id="ARBA00038359"/>
    </source>
</evidence>
<comment type="similarity">
    <text evidence="5">Belongs to the SAT4 family.</text>
</comment>
<dbReference type="Pfam" id="PF20684">
    <property type="entry name" value="Fung_rhodopsin"/>
    <property type="match status" value="1"/>
</dbReference>
<evidence type="ECO:0000313" key="10">
    <source>
        <dbReference type="Proteomes" id="UP001276659"/>
    </source>
</evidence>
<feature type="transmembrane region" description="Helical" evidence="7">
    <location>
        <begin position="320"/>
        <end position="340"/>
    </location>
</feature>
<dbReference type="AlphaFoldDB" id="A0AAE0DIG3"/>
<evidence type="ECO:0000256" key="2">
    <source>
        <dbReference type="ARBA" id="ARBA00022692"/>
    </source>
</evidence>
<evidence type="ECO:0000259" key="8">
    <source>
        <dbReference type="Pfam" id="PF20684"/>
    </source>
</evidence>
<dbReference type="PANTHER" id="PTHR33048:SF129">
    <property type="entry name" value="INTEGRAL MEMBRANE PROTEIN-RELATED"/>
    <property type="match status" value="1"/>
</dbReference>
<proteinExistence type="inferred from homology"/>
<dbReference type="PANTHER" id="PTHR33048">
    <property type="entry name" value="PTH11-LIKE INTEGRAL MEMBRANE PROTEIN (AFU_ORTHOLOGUE AFUA_5G11245)"/>
    <property type="match status" value="1"/>
</dbReference>
<comment type="subcellular location">
    <subcellularLocation>
        <location evidence="1">Membrane</location>
        <topology evidence="1">Multi-pass membrane protein</topology>
    </subcellularLocation>
</comment>
<feature type="compositionally biased region" description="Polar residues" evidence="6">
    <location>
        <begin position="469"/>
        <end position="479"/>
    </location>
</feature>
<feature type="transmembrane region" description="Helical" evidence="7">
    <location>
        <begin position="285"/>
        <end position="305"/>
    </location>
</feature>
<keyword evidence="10" id="KW-1185">Reference proteome</keyword>
<dbReference type="EMBL" id="JASNWA010000010">
    <property type="protein sequence ID" value="KAK3168223.1"/>
    <property type="molecule type" value="Genomic_DNA"/>
</dbReference>
<feature type="region of interest" description="Disordered" evidence="6">
    <location>
        <begin position="435"/>
        <end position="479"/>
    </location>
</feature>
<keyword evidence="2 7" id="KW-0812">Transmembrane</keyword>
<comment type="caution">
    <text evidence="9">The sequence shown here is derived from an EMBL/GenBank/DDBJ whole genome shotgun (WGS) entry which is preliminary data.</text>
</comment>
<gene>
    <name evidence="9" type="ORF">OEA41_004669</name>
</gene>
<dbReference type="InterPro" id="IPR049326">
    <property type="entry name" value="Rhodopsin_dom_fungi"/>
</dbReference>
<sequence>MSWNVYGTNSTARKQYKNPPSTLSTSAPSALFGHPAADVNDWYIIRGMARLTGIPDGAIDPANGFPFDMHPPPGDASYKSRGPSIIGSAAAVVFLVLTITTARLSLRFLRRDLRIGWDDFAIIPAALGVCTWFSLSIASVILGGSGKHMYDITYTEIAWFFKIAETSQPVYWIGIGSVKISIALFNRRLTGLTSKRWMIAHNIFLAFLVSFLTAALLSCVFDCTPFANFSVVQAGKLAQPQKCDNLDKLNISLAAIHIATDFTLLSVPLIVLYKMQMSTPKKLRLGFLFSVGSVSCIGSIMRNVVESQADPDITWASRNIYHWITVDIFFAITAASLPVLNAAVPKGWRKPNSIKPLRNLSLLEKSHYSNHPRRETGEGRIDMEVGKISFGRDWTVMDVEKGPFHKKMEKRWDNAYATRSVKQTQPVWALRLPALTEEEISSEGRGRSESGSSEGSEYTSNSMRDEGPSDTSNSIHEQR</sequence>
<dbReference type="InterPro" id="IPR052337">
    <property type="entry name" value="SAT4-like"/>
</dbReference>
<evidence type="ECO:0000256" key="3">
    <source>
        <dbReference type="ARBA" id="ARBA00022989"/>
    </source>
</evidence>
<accession>A0AAE0DIG3</accession>
<feature type="transmembrane region" description="Helical" evidence="7">
    <location>
        <begin position="85"/>
        <end position="109"/>
    </location>
</feature>
<feature type="transmembrane region" description="Helical" evidence="7">
    <location>
        <begin position="169"/>
        <end position="185"/>
    </location>
</feature>
<evidence type="ECO:0000256" key="6">
    <source>
        <dbReference type="SAM" id="MobiDB-lite"/>
    </source>
</evidence>
<feature type="transmembrane region" description="Helical" evidence="7">
    <location>
        <begin position="197"/>
        <end position="217"/>
    </location>
</feature>
<reference evidence="9" key="1">
    <citation type="submission" date="2022-11" db="EMBL/GenBank/DDBJ databases">
        <title>Chromosomal genome sequence assembly and mating type (MAT) locus characterization of the leprose asexual lichenized fungus Lepraria neglecta (Nyl.) Erichsen.</title>
        <authorList>
            <person name="Allen J.L."/>
            <person name="Pfeffer B."/>
        </authorList>
    </citation>
    <scope>NUCLEOTIDE SEQUENCE</scope>
    <source>
        <strain evidence="9">Allen 5258</strain>
    </source>
</reference>
<feature type="transmembrane region" description="Helical" evidence="7">
    <location>
        <begin position="121"/>
        <end position="142"/>
    </location>
</feature>
<evidence type="ECO:0000313" key="9">
    <source>
        <dbReference type="EMBL" id="KAK3168223.1"/>
    </source>
</evidence>
<dbReference type="GO" id="GO:0016020">
    <property type="term" value="C:membrane"/>
    <property type="evidence" value="ECO:0007669"/>
    <property type="project" value="UniProtKB-SubCell"/>
</dbReference>
<protein>
    <recommendedName>
        <fullName evidence="8">Rhodopsin domain-containing protein</fullName>
    </recommendedName>
</protein>
<feature type="domain" description="Rhodopsin" evidence="8">
    <location>
        <begin position="102"/>
        <end position="342"/>
    </location>
</feature>
<keyword evidence="4 7" id="KW-0472">Membrane</keyword>
<evidence type="ECO:0000256" key="4">
    <source>
        <dbReference type="ARBA" id="ARBA00023136"/>
    </source>
</evidence>
<evidence type="ECO:0000256" key="1">
    <source>
        <dbReference type="ARBA" id="ARBA00004141"/>
    </source>
</evidence>
<evidence type="ECO:0000256" key="7">
    <source>
        <dbReference type="SAM" id="Phobius"/>
    </source>
</evidence>
<feature type="transmembrane region" description="Helical" evidence="7">
    <location>
        <begin position="251"/>
        <end position="273"/>
    </location>
</feature>
<name>A0AAE0DIG3_9LECA</name>